<evidence type="ECO:0000313" key="4">
    <source>
        <dbReference type="Proteomes" id="UP001446032"/>
    </source>
</evidence>
<sequence>MKKQDKKDFPDRKNYIKLLPAAAVIAAVAVTGVQGKAGSTQKVQSESADVKDAEELTGLITTAYSYEDFSDGTSSSAKTGKTASKKAKAGIKKGTAKTLPDESQKTSATGQGTTSTPTVSVPEGGYKDGTYQGSGTGFGGTVSVQVTISGGKITSIDVLSASGETPSYFASAQGVISRMISGQTPNVDAVSGATYSSNGIIQAVQDALSKAANTDAKTTPTPTVKPVVTAKPTPKPASIPKPAENVTYKDGTYSAEAEGFDGPVKVTITIKNGKITKITNTNTDTKEYFSKAWSKIQPAILKKQGVYGVDTVSGATFSSNGILEAAQKALAKAETTTAKPTVKPTATPTPTAEPDIPEPDTPTSEYQDGTYTGRARGYSGFVYITVTIKDGKIIELTNTNTDTDSFFKKAWKVLQPAILEKQSVDGIDTVSGATYSSNGILGGTQKALEGAKITPTPTETPVPTVTPEITVTPTPTVIPEATPTPEPTAVPTETPTPEPTEEPAGRYRDGTYTGSGAGNYGAGSVTVTVTISGGQIVEASYSTLDDEEYFDEAWNSIYNQVMGSQSADGLDAVSGATFSSQGIIQAFQNALSQAQN</sequence>
<feature type="compositionally biased region" description="Low complexity" evidence="1">
    <location>
        <begin position="333"/>
        <end position="354"/>
    </location>
</feature>
<feature type="domain" description="FMN-binding" evidence="2">
    <location>
        <begin position="137"/>
        <end position="211"/>
    </location>
</feature>
<organism evidence="3 4">
    <name type="scientific">Blautia intestinihominis</name>
    <dbReference type="NCBI Taxonomy" id="3133152"/>
    <lineage>
        <taxon>Bacteria</taxon>
        <taxon>Bacillati</taxon>
        <taxon>Bacillota</taxon>
        <taxon>Clostridia</taxon>
        <taxon>Lachnospirales</taxon>
        <taxon>Lachnospiraceae</taxon>
        <taxon>Blautia</taxon>
    </lineage>
</organism>
<name>A0ABV1AFU5_9FIRM</name>
<comment type="caution">
    <text evidence="3">The sequence shown here is derived from an EMBL/GenBank/DDBJ whole genome shotgun (WGS) entry which is preliminary data.</text>
</comment>
<feature type="compositionally biased region" description="Pro residues" evidence="1">
    <location>
        <begin position="482"/>
        <end position="498"/>
    </location>
</feature>
<feature type="compositionally biased region" description="Low complexity" evidence="1">
    <location>
        <begin position="454"/>
        <end position="481"/>
    </location>
</feature>
<dbReference type="SMART" id="SM00900">
    <property type="entry name" value="FMN_bind"/>
    <property type="match status" value="4"/>
</dbReference>
<gene>
    <name evidence="3" type="ORF">WMO75_01490</name>
</gene>
<accession>A0ABV1AFU5</accession>
<feature type="domain" description="FMN-binding" evidence="2">
    <location>
        <begin position="259"/>
        <end position="333"/>
    </location>
</feature>
<dbReference type="Pfam" id="PF04205">
    <property type="entry name" value="FMN_bind"/>
    <property type="match status" value="4"/>
</dbReference>
<feature type="compositionally biased region" description="Low complexity" evidence="1">
    <location>
        <begin position="72"/>
        <end position="82"/>
    </location>
</feature>
<feature type="region of interest" description="Disordered" evidence="1">
    <location>
        <begin position="454"/>
        <end position="507"/>
    </location>
</feature>
<protein>
    <submittedName>
        <fullName evidence="3">FMN-binding protein</fullName>
    </submittedName>
</protein>
<reference evidence="3 4" key="1">
    <citation type="submission" date="2024-03" db="EMBL/GenBank/DDBJ databases">
        <title>Human intestinal bacterial collection.</title>
        <authorList>
            <person name="Pauvert C."/>
            <person name="Hitch T.C.A."/>
            <person name="Clavel T."/>
        </authorList>
    </citation>
    <scope>NUCLEOTIDE SEQUENCE [LARGE SCALE GENOMIC DNA]</scope>
    <source>
        <strain evidence="3 4">CLA-AA-H95</strain>
    </source>
</reference>
<dbReference type="EMBL" id="JBBMEI010000002">
    <property type="protein sequence ID" value="MEQ2357025.1"/>
    <property type="molecule type" value="Genomic_DNA"/>
</dbReference>
<feature type="region of interest" description="Disordered" evidence="1">
    <location>
        <begin position="68"/>
        <end position="128"/>
    </location>
</feature>
<feature type="region of interest" description="Disordered" evidence="1">
    <location>
        <begin position="333"/>
        <end position="372"/>
    </location>
</feature>
<feature type="domain" description="FMN-binding" evidence="2">
    <location>
        <begin position="377"/>
        <end position="451"/>
    </location>
</feature>
<evidence type="ECO:0000259" key="2">
    <source>
        <dbReference type="SMART" id="SM00900"/>
    </source>
</evidence>
<dbReference type="RefSeq" id="WP_022214062.1">
    <property type="nucleotide sequence ID" value="NZ_JBBMEI010000002.1"/>
</dbReference>
<dbReference type="Proteomes" id="UP001446032">
    <property type="component" value="Unassembled WGS sequence"/>
</dbReference>
<evidence type="ECO:0000313" key="3">
    <source>
        <dbReference type="EMBL" id="MEQ2357025.1"/>
    </source>
</evidence>
<dbReference type="InterPro" id="IPR007329">
    <property type="entry name" value="FMN-bd"/>
</dbReference>
<dbReference type="Gene3D" id="3.90.1010.20">
    <property type="match status" value="4"/>
</dbReference>
<feature type="compositionally biased region" description="Polar residues" evidence="1">
    <location>
        <begin position="105"/>
        <end position="119"/>
    </location>
</feature>
<feature type="domain" description="FMN-binding" evidence="2">
    <location>
        <begin position="521"/>
        <end position="594"/>
    </location>
</feature>
<evidence type="ECO:0000256" key="1">
    <source>
        <dbReference type="SAM" id="MobiDB-lite"/>
    </source>
</evidence>
<feature type="compositionally biased region" description="Low complexity" evidence="1">
    <location>
        <begin position="216"/>
        <end position="232"/>
    </location>
</feature>
<keyword evidence="4" id="KW-1185">Reference proteome</keyword>
<proteinExistence type="predicted"/>
<feature type="region of interest" description="Disordered" evidence="1">
    <location>
        <begin position="214"/>
        <end position="244"/>
    </location>
</feature>
<feature type="compositionally biased region" description="Basic residues" evidence="1">
    <location>
        <begin position="83"/>
        <end position="95"/>
    </location>
</feature>